<dbReference type="InterPro" id="IPR036907">
    <property type="entry name" value="5'-Nucleotdase_C_sf"/>
</dbReference>
<feature type="domain" description="5'-Nucleotidase C-terminal" evidence="4">
    <location>
        <begin position="361"/>
        <end position="522"/>
    </location>
</feature>
<reference evidence="6 7" key="1">
    <citation type="submission" date="2011-09" db="EMBL/GenBank/DDBJ databases">
        <title>The permanent draft genome of Caldithrix abyssi DSM 13497.</title>
        <authorList>
            <consortium name="US DOE Joint Genome Institute (JGI-PGF)"/>
            <person name="Lucas S."/>
            <person name="Han J."/>
            <person name="Lapidus A."/>
            <person name="Bruce D."/>
            <person name="Goodwin L."/>
            <person name="Pitluck S."/>
            <person name="Peters L."/>
            <person name="Kyrpides N."/>
            <person name="Mavromatis K."/>
            <person name="Ivanova N."/>
            <person name="Mikhailova N."/>
            <person name="Chertkov O."/>
            <person name="Detter J.C."/>
            <person name="Tapia R."/>
            <person name="Han C."/>
            <person name="Land M."/>
            <person name="Hauser L."/>
            <person name="Markowitz V."/>
            <person name="Cheng J.-F."/>
            <person name="Hugenholtz P."/>
            <person name="Woyke T."/>
            <person name="Wu D."/>
            <person name="Spring S."/>
            <person name="Brambilla E."/>
            <person name="Klenk H.-P."/>
            <person name="Eisen J.A."/>
        </authorList>
    </citation>
    <scope>NUCLEOTIDE SEQUENCE [LARGE SCALE GENOMIC DNA]</scope>
    <source>
        <strain evidence="6 7">DSM 13497</strain>
    </source>
</reference>
<keyword evidence="7" id="KW-1185">Reference proteome</keyword>
<dbReference type="Gene3D" id="3.60.21.10">
    <property type="match status" value="1"/>
</dbReference>
<sequence length="565" mass="64053" precursor="true">MFRFQSIKRLTRGITIIPVLLLSLFTSLLFAGQADTLYILQTTDVHGRIYPYNYVTDQPAPYGLARAYSKITEYRLKHQNVLLIDSGDLLQGTPLTYYFNKIEDTRLNPMILVMNYMGYDAFTVGNHDIEQGVEVYYKAMKESNFAWLSANGVLPDGRTFFEPYTLFEVNGIRVGVLGLTTPGIPMWLDSTLYPGIDWEDMVQSARYWAEQIRPHVDVLVGSFHAGFNADYSAEQTDRLGLPNENASRLVAEQIPLFDVVFAGHSHRQIGRKGKTAPQKDASNFLQFTERTTLLLNAGSWAQNLAVAQIIVQPTDSDRLPYKVLAVDGWLEPLNDVPASKAILDLALPFHKKTLEYTRTVICTLTDSLSAAKARWQDTPFMDLIHQTQLHFSGADISFAACFDDRFALPPGAVRVKDVYKMYRYENFLYTVEMTGQQIKDFLEYSARYYQLKDGKLKHNPKVAGYNYDMAEGISYKIDVRKPVGRRIVDLTDLKTGQPLDMKKTYRVAMNSYRATGGGGHMAAAKAKNAPIIFKSDQEIRNLLIEYMKAQKVISPRANGNWKIIR</sequence>
<keyword evidence="2" id="KW-0547">Nucleotide-binding</keyword>
<evidence type="ECO:0000313" key="8">
    <source>
        <dbReference type="Proteomes" id="UP000183868"/>
    </source>
</evidence>
<dbReference type="Proteomes" id="UP000183868">
    <property type="component" value="Chromosome"/>
</dbReference>
<accession>H1XPJ3</accession>
<dbReference type="Gene3D" id="3.90.780.10">
    <property type="entry name" value="5'-Nucleotidase, C-terminal domain"/>
    <property type="match status" value="1"/>
</dbReference>
<keyword evidence="1" id="KW-0732">Signal</keyword>
<dbReference type="InterPro" id="IPR029052">
    <property type="entry name" value="Metallo-depent_PP-like"/>
</dbReference>
<dbReference type="GO" id="GO:0030288">
    <property type="term" value="C:outer membrane-bounded periplasmic space"/>
    <property type="evidence" value="ECO:0007669"/>
    <property type="project" value="TreeGrafter"/>
</dbReference>
<dbReference type="HOGENOM" id="CLU_005854_4_4_0"/>
<dbReference type="PaxDb" id="880073-Calab_3767"/>
<dbReference type="PRINTS" id="PR01607">
    <property type="entry name" value="APYRASEFAMLY"/>
</dbReference>
<dbReference type="InterPro" id="IPR006179">
    <property type="entry name" value="5_nucleotidase/apyrase"/>
</dbReference>
<dbReference type="Pfam" id="PF00149">
    <property type="entry name" value="Metallophos"/>
    <property type="match status" value="1"/>
</dbReference>
<dbReference type="InParanoid" id="H1XPJ3"/>
<dbReference type="RefSeq" id="WP_006930980.1">
    <property type="nucleotide sequence ID" value="NZ_CM001402.1"/>
</dbReference>
<dbReference type="STRING" id="880073.Cabys_2727"/>
<dbReference type="InterPro" id="IPR008334">
    <property type="entry name" value="5'-Nucleotdase_C"/>
</dbReference>
<protein>
    <submittedName>
        <fullName evidence="5">2',3'-cyclic-nucleotide 2'-phosphodiesterase / 3'-nucleotidase</fullName>
    </submittedName>
    <submittedName>
        <fullName evidence="6">5'-Nucleotidase domain-containing protein</fullName>
    </submittedName>
</protein>
<proteinExistence type="inferred from homology"/>
<dbReference type="PANTHER" id="PTHR11575:SF6">
    <property type="entry name" value="2',3'-CYCLIC-NUCLEOTIDE 2'-PHOSPHODIESTERASE_3'-NUCLEOTIDASE"/>
    <property type="match status" value="1"/>
</dbReference>
<dbReference type="Pfam" id="PF02872">
    <property type="entry name" value="5_nucleotid_C"/>
    <property type="match status" value="1"/>
</dbReference>
<dbReference type="GO" id="GO:0000166">
    <property type="term" value="F:nucleotide binding"/>
    <property type="evidence" value="ECO:0007669"/>
    <property type="project" value="UniProtKB-KW"/>
</dbReference>
<feature type="domain" description="Calcineurin-like phosphoesterase" evidence="3">
    <location>
        <begin position="39"/>
        <end position="267"/>
    </location>
</feature>
<dbReference type="EMBL" id="CP018099">
    <property type="protein sequence ID" value="APF19475.1"/>
    <property type="molecule type" value="Genomic_DNA"/>
</dbReference>
<evidence type="ECO:0000259" key="3">
    <source>
        <dbReference type="Pfam" id="PF00149"/>
    </source>
</evidence>
<evidence type="ECO:0000313" key="6">
    <source>
        <dbReference type="EMBL" id="EHO43364.1"/>
    </source>
</evidence>
<dbReference type="InterPro" id="IPR004843">
    <property type="entry name" value="Calcineurin-like_PHP"/>
</dbReference>
<evidence type="ECO:0000313" key="7">
    <source>
        <dbReference type="Proteomes" id="UP000004671"/>
    </source>
</evidence>
<dbReference type="FunCoup" id="H1XPJ3">
    <property type="interactions" value="83"/>
</dbReference>
<dbReference type="eggNOG" id="COG0737">
    <property type="taxonomic scope" value="Bacteria"/>
</dbReference>
<dbReference type="GO" id="GO:0016787">
    <property type="term" value="F:hydrolase activity"/>
    <property type="evidence" value="ECO:0007669"/>
    <property type="project" value="UniProtKB-KW"/>
</dbReference>
<name>H1XPJ3_CALAY</name>
<dbReference type="GO" id="GO:0009166">
    <property type="term" value="P:nucleotide catabolic process"/>
    <property type="evidence" value="ECO:0007669"/>
    <property type="project" value="InterPro"/>
</dbReference>
<evidence type="ECO:0000259" key="4">
    <source>
        <dbReference type="Pfam" id="PF02872"/>
    </source>
</evidence>
<dbReference type="PANTHER" id="PTHR11575">
    <property type="entry name" value="5'-NUCLEOTIDASE-RELATED"/>
    <property type="match status" value="1"/>
</dbReference>
<dbReference type="AlphaFoldDB" id="H1XPJ3"/>
<dbReference type="EMBL" id="CM001402">
    <property type="protein sequence ID" value="EHO43364.1"/>
    <property type="molecule type" value="Genomic_DNA"/>
</dbReference>
<comment type="similarity">
    <text evidence="2">Belongs to the 5'-nucleotidase family.</text>
</comment>
<dbReference type="Proteomes" id="UP000004671">
    <property type="component" value="Chromosome"/>
</dbReference>
<gene>
    <name evidence="5" type="ORF">Cabys_2727</name>
    <name evidence="6" type="ORF">Calab_3767</name>
</gene>
<dbReference type="SUPFAM" id="SSF56300">
    <property type="entry name" value="Metallo-dependent phosphatases"/>
    <property type="match status" value="1"/>
</dbReference>
<organism evidence="6 7">
    <name type="scientific">Caldithrix abyssi DSM 13497</name>
    <dbReference type="NCBI Taxonomy" id="880073"/>
    <lineage>
        <taxon>Bacteria</taxon>
        <taxon>Pseudomonadati</taxon>
        <taxon>Calditrichota</taxon>
        <taxon>Calditrichia</taxon>
        <taxon>Calditrichales</taxon>
        <taxon>Calditrichaceae</taxon>
        <taxon>Caldithrix</taxon>
    </lineage>
</organism>
<evidence type="ECO:0000256" key="1">
    <source>
        <dbReference type="ARBA" id="ARBA00022729"/>
    </source>
</evidence>
<evidence type="ECO:0000313" key="5">
    <source>
        <dbReference type="EMBL" id="APF19475.1"/>
    </source>
</evidence>
<reference evidence="5 8" key="2">
    <citation type="submission" date="2016-11" db="EMBL/GenBank/DDBJ databases">
        <title>Genomic analysis of Caldithrix abyssi and proposal of a novel bacterial phylum Caldithrichaeota.</title>
        <authorList>
            <person name="Kublanov I."/>
            <person name="Sigalova O."/>
            <person name="Gavrilov S."/>
            <person name="Lebedinsky A."/>
            <person name="Ivanova N."/>
            <person name="Daum C."/>
            <person name="Reddy T."/>
            <person name="Klenk H.P."/>
            <person name="Goker M."/>
            <person name="Reva O."/>
            <person name="Miroshnichenko M."/>
            <person name="Kyprides N."/>
            <person name="Woyke T."/>
            <person name="Gelfand M."/>
        </authorList>
    </citation>
    <scope>NUCLEOTIDE SEQUENCE [LARGE SCALE GENOMIC DNA]</scope>
    <source>
        <strain evidence="5 8">LF13</strain>
    </source>
</reference>
<keyword evidence="2" id="KW-0378">Hydrolase</keyword>
<evidence type="ECO:0000256" key="2">
    <source>
        <dbReference type="RuleBase" id="RU362119"/>
    </source>
</evidence>
<dbReference type="KEGG" id="caby:Cabys_2727"/>
<dbReference type="SUPFAM" id="SSF55816">
    <property type="entry name" value="5'-nucleotidase (syn. UDP-sugar hydrolase), C-terminal domain"/>
    <property type="match status" value="1"/>
</dbReference>
<dbReference type="OrthoDB" id="9775118at2"/>